<proteinExistence type="predicted"/>
<evidence type="ECO:0000313" key="1">
    <source>
        <dbReference type="EMBL" id="KAJ0221920.1"/>
    </source>
</evidence>
<evidence type="ECO:0008006" key="3">
    <source>
        <dbReference type="Google" id="ProtNLM"/>
    </source>
</evidence>
<dbReference type="PANTHER" id="PTHR33116:SF79">
    <property type="entry name" value="REVERSE TRANSCRIPTASE DOMAIN, ZINC FINGER, CCHC-TYPE-RELATED"/>
    <property type="match status" value="1"/>
</dbReference>
<accession>A0A9R1XNX3</accession>
<evidence type="ECO:0000313" key="2">
    <source>
        <dbReference type="Proteomes" id="UP000235145"/>
    </source>
</evidence>
<dbReference type="Proteomes" id="UP000235145">
    <property type="component" value="Unassembled WGS sequence"/>
</dbReference>
<keyword evidence="2" id="KW-1185">Reference proteome</keyword>
<reference evidence="1 2" key="1">
    <citation type="journal article" date="2017" name="Nat. Commun.">
        <title>Genome assembly with in vitro proximity ligation data and whole-genome triplication in lettuce.</title>
        <authorList>
            <person name="Reyes-Chin-Wo S."/>
            <person name="Wang Z."/>
            <person name="Yang X."/>
            <person name="Kozik A."/>
            <person name="Arikit S."/>
            <person name="Song C."/>
            <person name="Xia L."/>
            <person name="Froenicke L."/>
            <person name="Lavelle D.O."/>
            <person name="Truco M.J."/>
            <person name="Xia R."/>
            <person name="Zhu S."/>
            <person name="Xu C."/>
            <person name="Xu H."/>
            <person name="Xu X."/>
            <person name="Cox K."/>
            <person name="Korf I."/>
            <person name="Meyers B.C."/>
            <person name="Michelmore R.W."/>
        </authorList>
    </citation>
    <scope>NUCLEOTIDE SEQUENCE [LARGE SCALE GENOMIC DNA]</scope>
    <source>
        <strain evidence="2">cv. Salinas</strain>
        <tissue evidence="1">Seedlings</tissue>
    </source>
</reference>
<protein>
    <recommendedName>
        <fullName evidence="3">Reverse transcriptase domain-containing protein</fullName>
    </recommendedName>
</protein>
<dbReference type="PANTHER" id="PTHR33116">
    <property type="entry name" value="REVERSE TRANSCRIPTASE ZINC-BINDING DOMAIN-CONTAINING PROTEIN-RELATED-RELATED"/>
    <property type="match status" value="1"/>
</dbReference>
<gene>
    <name evidence="1" type="ORF">LSAT_V11C200065240</name>
</gene>
<comment type="caution">
    <text evidence="1">The sequence shown here is derived from an EMBL/GenBank/DDBJ whole genome shotgun (WGS) entry which is preliminary data.</text>
</comment>
<dbReference type="AlphaFoldDB" id="A0A9R1XNX3"/>
<dbReference type="EMBL" id="NBSK02000002">
    <property type="protein sequence ID" value="KAJ0221920.1"/>
    <property type="molecule type" value="Genomic_DNA"/>
</dbReference>
<name>A0A9R1XNX3_LACSA</name>
<sequence length="189" mass="21164">MGSILVNGSATEEFSFFRGLRKGDPLSPFLFILVMESLHVSFQGILDHHLFSSIELGSDPCINVSHLFYADDVVFMGEWTNGNICNIVRIYLVLLLDRMEEVVEHIGCSVMKTHFSYIGIPVGGNMHRLKSWWEVVQKVMFKLSNWKVKLLSIGGKLTFIKSVLGAIPTYFVSLYKSPIGIFITATGVA</sequence>
<organism evidence="1 2">
    <name type="scientific">Lactuca sativa</name>
    <name type="common">Garden lettuce</name>
    <dbReference type="NCBI Taxonomy" id="4236"/>
    <lineage>
        <taxon>Eukaryota</taxon>
        <taxon>Viridiplantae</taxon>
        <taxon>Streptophyta</taxon>
        <taxon>Embryophyta</taxon>
        <taxon>Tracheophyta</taxon>
        <taxon>Spermatophyta</taxon>
        <taxon>Magnoliopsida</taxon>
        <taxon>eudicotyledons</taxon>
        <taxon>Gunneridae</taxon>
        <taxon>Pentapetalae</taxon>
        <taxon>asterids</taxon>
        <taxon>campanulids</taxon>
        <taxon>Asterales</taxon>
        <taxon>Asteraceae</taxon>
        <taxon>Cichorioideae</taxon>
        <taxon>Cichorieae</taxon>
        <taxon>Lactucinae</taxon>
        <taxon>Lactuca</taxon>
    </lineage>
</organism>